<protein>
    <recommendedName>
        <fullName evidence="1">KAP NTPase domain-containing protein</fullName>
    </recommendedName>
</protein>
<name>A0A2V4MKD7_9RHOB</name>
<feature type="domain" description="KAP NTPase" evidence="1">
    <location>
        <begin position="25"/>
        <end position="245"/>
    </location>
</feature>
<dbReference type="SUPFAM" id="SSF52540">
    <property type="entry name" value="P-loop containing nucleoside triphosphate hydrolases"/>
    <property type="match status" value="1"/>
</dbReference>
<dbReference type="Pfam" id="PF07693">
    <property type="entry name" value="KAP_NTPase"/>
    <property type="match status" value="1"/>
</dbReference>
<gene>
    <name evidence="2" type="ORF">DI396_11085</name>
</gene>
<dbReference type="AlphaFoldDB" id="A0A2V4MKD7"/>
<dbReference type="InterPro" id="IPR027417">
    <property type="entry name" value="P-loop_NTPase"/>
</dbReference>
<dbReference type="Proteomes" id="UP000248012">
    <property type="component" value="Unassembled WGS sequence"/>
</dbReference>
<dbReference type="EMBL" id="QFVT01000007">
    <property type="protein sequence ID" value="PYC47101.1"/>
    <property type="molecule type" value="Genomic_DNA"/>
</dbReference>
<sequence length="249" mass="27431">MDLENSCDDVWVKDQLGFAEYGQTFTNIVKSIDTSKVISIEAGFGKGKTFFRKAWAQQLRQSGELVIEIDAQQSDYSGDPMITFMAALIAATPVSGKPLSQAIKNKTLKIAGVASKAIVRAVLRSGAEEVIELVSERIKDQSPDIEALDNTIDELEAGMSKAAGQILATHLAAEKARQEEFPAQIDRLRDALTEGAESKRIIIIIDELDRCHPEYAISLLEAMKLVFGREGFVFFLMVNPNYLESVAHH</sequence>
<dbReference type="OrthoDB" id="88903at2"/>
<evidence type="ECO:0000313" key="2">
    <source>
        <dbReference type="EMBL" id="PYC47101.1"/>
    </source>
</evidence>
<comment type="caution">
    <text evidence="2">The sequence shown here is derived from an EMBL/GenBank/DDBJ whole genome shotgun (WGS) entry which is preliminary data.</text>
</comment>
<reference evidence="2 3" key="1">
    <citation type="submission" date="2018-05" db="EMBL/GenBank/DDBJ databases">
        <title>Oceanovita maritima gen. nov., sp. nov., a marine bacterium in the family Rhodobacteraceae isolated from surface seawater of Lundu port Xiamen, China.</title>
        <authorList>
            <person name="Hetharua B.H."/>
            <person name="Min D."/>
            <person name="Liao H."/>
            <person name="Tian Y."/>
        </authorList>
    </citation>
    <scope>NUCLEOTIDE SEQUENCE [LARGE SCALE GENOMIC DNA]</scope>
    <source>
        <strain evidence="2 3">FSX-11</strain>
    </source>
</reference>
<evidence type="ECO:0000259" key="1">
    <source>
        <dbReference type="Pfam" id="PF07693"/>
    </source>
</evidence>
<organism evidence="2 3">
    <name type="scientific">Litorivita pollutaquae</name>
    <dbReference type="NCBI Taxonomy" id="2200892"/>
    <lineage>
        <taxon>Bacteria</taxon>
        <taxon>Pseudomonadati</taxon>
        <taxon>Pseudomonadota</taxon>
        <taxon>Alphaproteobacteria</taxon>
        <taxon>Rhodobacterales</taxon>
        <taxon>Paracoccaceae</taxon>
        <taxon>Litorivita</taxon>
    </lineage>
</organism>
<keyword evidence="3" id="KW-1185">Reference proteome</keyword>
<proteinExistence type="predicted"/>
<accession>A0A2V4MKD7</accession>
<evidence type="ECO:0000313" key="3">
    <source>
        <dbReference type="Proteomes" id="UP000248012"/>
    </source>
</evidence>
<dbReference type="InterPro" id="IPR011646">
    <property type="entry name" value="KAP_P-loop"/>
</dbReference>
<dbReference type="RefSeq" id="WP_110796295.1">
    <property type="nucleotide sequence ID" value="NZ_KZ826486.1"/>
</dbReference>